<dbReference type="InterPro" id="IPR013078">
    <property type="entry name" value="His_Pase_superF_clade-1"/>
</dbReference>
<dbReference type="OrthoDB" id="8685508at2"/>
<feature type="chain" id="PRO_5011695303" evidence="1">
    <location>
        <begin position="30"/>
        <end position="193"/>
    </location>
</feature>
<dbReference type="InterPro" id="IPR006311">
    <property type="entry name" value="TAT_signal"/>
</dbReference>
<gene>
    <name evidence="2" type="ORF">SAMN05192589_11949</name>
</gene>
<dbReference type="SMART" id="SM00855">
    <property type="entry name" value="PGAM"/>
    <property type="match status" value="1"/>
</dbReference>
<dbReference type="CDD" id="cd07040">
    <property type="entry name" value="HP"/>
    <property type="match status" value="1"/>
</dbReference>
<dbReference type="Gene3D" id="3.40.50.1240">
    <property type="entry name" value="Phosphoglycerate mutase-like"/>
    <property type="match status" value="1"/>
</dbReference>
<keyword evidence="3" id="KW-1185">Reference proteome</keyword>
<dbReference type="EMBL" id="FMZC01000019">
    <property type="protein sequence ID" value="SDE51435.1"/>
    <property type="molecule type" value="Genomic_DNA"/>
</dbReference>
<name>A0A1G7DKZ0_9BURK</name>
<keyword evidence="1" id="KW-0732">Signal</keyword>
<evidence type="ECO:0000256" key="1">
    <source>
        <dbReference type="SAM" id="SignalP"/>
    </source>
</evidence>
<proteinExistence type="predicted"/>
<evidence type="ECO:0000313" key="2">
    <source>
        <dbReference type="EMBL" id="SDE51435.1"/>
    </source>
</evidence>
<feature type="signal peptide" evidence="1">
    <location>
        <begin position="1"/>
        <end position="29"/>
    </location>
</feature>
<dbReference type="SUPFAM" id="SSF53254">
    <property type="entry name" value="Phosphoglycerate mutase-like"/>
    <property type="match status" value="1"/>
</dbReference>
<sequence>MPSMQRRQLLHLGWAAGMAGLLSTASANAAAAAASEPGTVLLMRHAQTDPGTGDPPGFALGQCSTQRNLSAEGRAQAKRIGVLLQQQGLAAPQRVRSSAWCRCLDTATLAFGKVEPWEALNSFFEGGDTQGAQTAALRKALAAVPAGQVEVWVTHQVNITALTGVYPASGEVLVLRKGNAADGAPVVLRRIKG</sequence>
<dbReference type="STRING" id="187868.SAMN05192589_11949"/>
<dbReference type="AlphaFoldDB" id="A0A1G7DKZ0"/>
<evidence type="ECO:0000313" key="3">
    <source>
        <dbReference type="Proteomes" id="UP000198781"/>
    </source>
</evidence>
<dbReference type="Pfam" id="PF00300">
    <property type="entry name" value="His_Phos_1"/>
    <property type="match status" value="1"/>
</dbReference>
<reference evidence="2 3" key="1">
    <citation type="submission" date="2016-10" db="EMBL/GenBank/DDBJ databases">
        <authorList>
            <person name="de Groot N.N."/>
        </authorList>
    </citation>
    <scope>NUCLEOTIDE SEQUENCE [LARGE SCALE GENOMIC DNA]</scope>
    <source>
        <strain evidence="2 3">DSM 16619</strain>
    </source>
</reference>
<protein>
    <submittedName>
        <fullName evidence="2">Histidine phosphatase superfamily (Branch 1)</fullName>
    </submittedName>
</protein>
<organism evidence="2 3">
    <name type="scientific">Paracidovorax valerianellae</name>
    <dbReference type="NCBI Taxonomy" id="187868"/>
    <lineage>
        <taxon>Bacteria</taxon>
        <taxon>Pseudomonadati</taxon>
        <taxon>Pseudomonadota</taxon>
        <taxon>Betaproteobacteria</taxon>
        <taxon>Burkholderiales</taxon>
        <taxon>Comamonadaceae</taxon>
        <taxon>Paracidovorax</taxon>
    </lineage>
</organism>
<dbReference type="PROSITE" id="PS51318">
    <property type="entry name" value="TAT"/>
    <property type="match status" value="1"/>
</dbReference>
<dbReference type="InterPro" id="IPR029033">
    <property type="entry name" value="His_PPase_superfam"/>
</dbReference>
<accession>A0A1G7DKZ0</accession>
<dbReference type="Proteomes" id="UP000198781">
    <property type="component" value="Unassembled WGS sequence"/>
</dbReference>